<organism evidence="1 2">
    <name type="scientific">Thelohanellus kitauei</name>
    <name type="common">Myxosporean</name>
    <dbReference type="NCBI Taxonomy" id="669202"/>
    <lineage>
        <taxon>Eukaryota</taxon>
        <taxon>Metazoa</taxon>
        <taxon>Cnidaria</taxon>
        <taxon>Myxozoa</taxon>
        <taxon>Myxosporea</taxon>
        <taxon>Bivalvulida</taxon>
        <taxon>Platysporina</taxon>
        <taxon>Myxobolidae</taxon>
        <taxon>Thelohanellus</taxon>
    </lineage>
</organism>
<dbReference type="Proteomes" id="UP000031668">
    <property type="component" value="Unassembled WGS sequence"/>
</dbReference>
<proteinExistence type="predicted"/>
<gene>
    <name evidence="1" type="ORF">RF11_02498</name>
</gene>
<comment type="caution">
    <text evidence="1">The sequence shown here is derived from an EMBL/GenBank/DDBJ whole genome shotgun (WGS) entry which is preliminary data.</text>
</comment>
<evidence type="ECO:0000313" key="1">
    <source>
        <dbReference type="EMBL" id="KII62378.1"/>
    </source>
</evidence>
<name>A0A0C2IAK6_THEKT</name>
<sequence>MSSRIFPRNIKLLRSVSYLKMIGYISTFFTEVDKNAPTLCHEACRLRQYFINRRTTNKSKRTGQKASKAAGYFQKRQIPQIAATRASFMVAYNIAKHSNSLCDVCPEHRKEFEEISLSRRTIARRIEAIDEDLK</sequence>
<dbReference type="AlphaFoldDB" id="A0A0C2IAK6"/>
<evidence type="ECO:0000313" key="2">
    <source>
        <dbReference type="Proteomes" id="UP000031668"/>
    </source>
</evidence>
<accession>A0A0C2IAK6</accession>
<dbReference type="EMBL" id="JWZT01004999">
    <property type="protein sequence ID" value="KII62378.1"/>
    <property type="molecule type" value="Genomic_DNA"/>
</dbReference>
<protein>
    <submittedName>
        <fullName evidence="1">Uncharacterized protein</fullName>
    </submittedName>
</protein>
<keyword evidence="2" id="KW-1185">Reference proteome</keyword>
<reference evidence="1 2" key="1">
    <citation type="journal article" date="2014" name="Genome Biol. Evol.">
        <title>The genome of the myxosporean Thelohanellus kitauei shows adaptations to nutrient acquisition within its fish host.</title>
        <authorList>
            <person name="Yang Y."/>
            <person name="Xiong J."/>
            <person name="Zhou Z."/>
            <person name="Huo F."/>
            <person name="Miao W."/>
            <person name="Ran C."/>
            <person name="Liu Y."/>
            <person name="Zhang J."/>
            <person name="Feng J."/>
            <person name="Wang M."/>
            <person name="Wang M."/>
            <person name="Wang L."/>
            <person name="Yao B."/>
        </authorList>
    </citation>
    <scope>NUCLEOTIDE SEQUENCE [LARGE SCALE GENOMIC DNA]</scope>
    <source>
        <strain evidence="1">Wuqing</strain>
    </source>
</reference>